<sequence length="114" mass="12229">MRPGATFPLILILLGSLWFLHSTALLPDSHTVLALLLAGTGFALLLIDGFNKSTLVSCPLLVYAGAAVWLYHETILRLSHVLSLGMVLAGLLLLIARSHHIPEKSQGLGRHDAS</sequence>
<keyword evidence="3" id="KW-1185">Reference proteome</keyword>
<dbReference type="EMBL" id="WSSB01000001">
    <property type="protein sequence ID" value="MXR35534.1"/>
    <property type="molecule type" value="Genomic_DNA"/>
</dbReference>
<dbReference type="RefSeq" id="WP_124734780.1">
    <property type="nucleotide sequence ID" value="NZ_WSSB01000001.1"/>
</dbReference>
<evidence type="ECO:0000313" key="3">
    <source>
        <dbReference type="Proteomes" id="UP000467214"/>
    </source>
</evidence>
<gene>
    <name evidence="2" type="ORF">GQF02_00790</name>
</gene>
<comment type="caution">
    <text evidence="2">The sequence shown here is derived from an EMBL/GenBank/DDBJ whole genome shotgun (WGS) entry which is preliminary data.</text>
</comment>
<keyword evidence="1" id="KW-0472">Membrane</keyword>
<evidence type="ECO:0000256" key="1">
    <source>
        <dbReference type="SAM" id="Phobius"/>
    </source>
</evidence>
<proteinExistence type="predicted"/>
<feature type="transmembrane region" description="Helical" evidence="1">
    <location>
        <begin position="54"/>
        <end position="72"/>
    </location>
</feature>
<name>A0A845BJT9_9NEIS</name>
<keyword evidence="1" id="KW-1133">Transmembrane helix</keyword>
<evidence type="ECO:0000313" key="2">
    <source>
        <dbReference type="EMBL" id="MXR35534.1"/>
    </source>
</evidence>
<protein>
    <submittedName>
        <fullName evidence="2">Uncharacterized protein</fullName>
    </submittedName>
</protein>
<reference evidence="2 3" key="1">
    <citation type="submission" date="2019-12" db="EMBL/GenBank/DDBJ databases">
        <title>Neisseriaceae gen. nov. sp. Genome sequencing and assembly.</title>
        <authorList>
            <person name="Liu Z."/>
            <person name="Li A."/>
        </authorList>
    </citation>
    <scope>NUCLEOTIDE SEQUENCE [LARGE SCALE GENOMIC DNA]</scope>
    <source>
        <strain evidence="2 3">B2N2-7</strain>
    </source>
</reference>
<organism evidence="2 3">
    <name type="scientific">Craterilacuibacter sinensis</name>
    <dbReference type="NCBI Taxonomy" id="2686017"/>
    <lineage>
        <taxon>Bacteria</taxon>
        <taxon>Pseudomonadati</taxon>
        <taxon>Pseudomonadota</taxon>
        <taxon>Betaproteobacteria</taxon>
        <taxon>Neisseriales</taxon>
        <taxon>Neisseriaceae</taxon>
        <taxon>Craterilacuibacter</taxon>
    </lineage>
</organism>
<keyword evidence="1" id="KW-0812">Transmembrane</keyword>
<accession>A0A845BJT9</accession>
<dbReference type="AlphaFoldDB" id="A0A845BJT9"/>
<feature type="transmembrane region" description="Helical" evidence="1">
    <location>
        <begin position="29"/>
        <end position="47"/>
    </location>
</feature>
<dbReference type="Proteomes" id="UP000467214">
    <property type="component" value="Unassembled WGS sequence"/>
</dbReference>
<feature type="transmembrane region" description="Helical" evidence="1">
    <location>
        <begin position="78"/>
        <end position="96"/>
    </location>
</feature>